<protein>
    <recommendedName>
        <fullName evidence="4">Small ribosomal subunit protein bS18</fullName>
    </recommendedName>
</protein>
<keyword evidence="4" id="KW-0699">rRNA-binding</keyword>
<keyword evidence="4" id="KW-0694">RNA-binding</keyword>
<evidence type="ECO:0000256" key="2">
    <source>
        <dbReference type="ARBA" id="ARBA00022980"/>
    </source>
</evidence>
<dbReference type="PANTHER" id="PTHR13479:SF40">
    <property type="entry name" value="SMALL RIBOSOMAL SUBUNIT PROTEIN BS18M"/>
    <property type="match status" value="1"/>
</dbReference>
<sequence length="76" mass="8691">MPKPTPLITKPKQCHFCVNNVNEIDYKDVQTLRRFISSYAKIAPRKRSGVCAKHQRLLAAAIKRARIVSLLPFTNK</sequence>
<dbReference type="InterPro" id="IPR036870">
    <property type="entry name" value="Ribosomal_bS18_sf"/>
</dbReference>
<dbReference type="SUPFAM" id="SSF46911">
    <property type="entry name" value="Ribosomal protein S18"/>
    <property type="match status" value="1"/>
</dbReference>
<dbReference type="GO" id="GO:0006412">
    <property type="term" value="P:translation"/>
    <property type="evidence" value="ECO:0007669"/>
    <property type="project" value="UniProtKB-UniRule"/>
</dbReference>
<dbReference type="EMBL" id="MHIG01000017">
    <property type="protein sequence ID" value="OGY47024.1"/>
    <property type="molecule type" value="Genomic_DNA"/>
</dbReference>
<reference evidence="6 7" key="1">
    <citation type="journal article" date="2016" name="Nat. Commun.">
        <title>Thousands of microbial genomes shed light on interconnected biogeochemical processes in an aquifer system.</title>
        <authorList>
            <person name="Anantharaman K."/>
            <person name="Brown C.T."/>
            <person name="Hug L.A."/>
            <person name="Sharon I."/>
            <person name="Castelle C.J."/>
            <person name="Probst A.J."/>
            <person name="Thomas B.C."/>
            <person name="Singh A."/>
            <person name="Wilkins M.J."/>
            <person name="Karaoz U."/>
            <person name="Brodie E.L."/>
            <person name="Williams K.H."/>
            <person name="Hubbard S.S."/>
            <person name="Banfield J.F."/>
        </authorList>
    </citation>
    <scope>NUCLEOTIDE SEQUENCE [LARGE SCALE GENOMIC DNA]</scope>
</reference>
<dbReference type="GO" id="GO:0070181">
    <property type="term" value="F:small ribosomal subunit rRNA binding"/>
    <property type="evidence" value="ECO:0007669"/>
    <property type="project" value="TreeGrafter"/>
</dbReference>
<gene>
    <name evidence="4" type="primary">rpsR</name>
    <name evidence="6" type="ORF">A2840_02345</name>
</gene>
<dbReference type="Pfam" id="PF01084">
    <property type="entry name" value="Ribosomal_S18"/>
    <property type="match status" value="1"/>
</dbReference>
<dbReference type="GO" id="GO:0022627">
    <property type="term" value="C:cytosolic small ribosomal subunit"/>
    <property type="evidence" value="ECO:0007669"/>
    <property type="project" value="TreeGrafter"/>
</dbReference>
<dbReference type="Proteomes" id="UP000178385">
    <property type="component" value="Unassembled WGS sequence"/>
</dbReference>
<dbReference type="PRINTS" id="PR00974">
    <property type="entry name" value="RIBOSOMALS18"/>
</dbReference>
<dbReference type="PANTHER" id="PTHR13479">
    <property type="entry name" value="30S RIBOSOMAL PROTEIN S18"/>
    <property type="match status" value="1"/>
</dbReference>
<comment type="similarity">
    <text evidence="1 4 5">Belongs to the bacterial ribosomal protein bS18 family.</text>
</comment>
<proteinExistence type="inferred from homology"/>
<evidence type="ECO:0000256" key="3">
    <source>
        <dbReference type="ARBA" id="ARBA00023274"/>
    </source>
</evidence>
<name>A0A1G1Y4B9_9BACT</name>
<comment type="caution">
    <text evidence="6">The sequence shown here is derived from an EMBL/GenBank/DDBJ whole genome shotgun (WGS) entry which is preliminary data.</text>
</comment>
<evidence type="ECO:0000313" key="7">
    <source>
        <dbReference type="Proteomes" id="UP000178385"/>
    </source>
</evidence>
<keyword evidence="3 4" id="KW-0687">Ribonucleoprotein</keyword>
<dbReference type="InterPro" id="IPR001648">
    <property type="entry name" value="Ribosomal_bS18"/>
</dbReference>
<comment type="subunit">
    <text evidence="4">Part of the 30S ribosomal subunit. Forms a tight heterodimer with protein bS6.</text>
</comment>
<dbReference type="HAMAP" id="MF_00270">
    <property type="entry name" value="Ribosomal_bS18"/>
    <property type="match status" value="1"/>
</dbReference>
<evidence type="ECO:0000256" key="1">
    <source>
        <dbReference type="ARBA" id="ARBA00005589"/>
    </source>
</evidence>
<evidence type="ECO:0000313" key="6">
    <source>
        <dbReference type="EMBL" id="OGY47024.1"/>
    </source>
</evidence>
<evidence type="ECO:0000256" key="4">
    <source>
        <dbReference type="HAMAP-Rule" id="MF_00270"/>
    </source>
</evidence>
<dbReference type="AlphaFoldDB" id="A0A1G1Y4B9"/>
<dbReference type="NCBIfam" id="TIGR00165">
    <property type="entry name" value="S18"/>
    <property type="match status" value="1"/>
</dbReference>
<organism evidence="6 7">
    <name type="scientific">Candidatus Buchananbacteria bacterium RIFCSPHIGHO2_01_FULL_47_11b</name>
    <dbReference type="NCBI Taxonomy" id="1797537"/>
    <lineage>
        <taxon>Bacteria</taxon>
        <taxon>Candidatus Buchananiibacteriota</taxon>
    </lineage>
</organism>
<comment type="function">
    <text evidence="4">Binds as a heterodimer with protein bS6 to the central domain of the 16S rRNA, where it helps stabilize the platform of the 30S subunit.</text>
</comment>
<accession>A0A1G1Y4B9</accession>
<keyword evidence="2 4" id="KW-0689">Ribosomal protein</keyword>
<evidence type="ECO:0000256" key="5">
    <source>
        <dbReference type="RuleBase" id="RU003910"/>
    </source>
</evidence>
<dbReference type="Gene3D" id="4.10.640.10">
    <property type="entry name" value="Ribosomal protein S18"/>
    <property type="match status" value="1"/>
</dbReference>
<dbReference type="GO" id="GO:0003735">
    <property type="term" value="F:structural constituent of ribosome"/>
    <property type="evidence" value="ECO:0007669"/>
    <property type="project" value="InterPro"/>
</dbReference>